<accession>A0A067NWV8</accession>
<dbReference type="VEuPathDB" id="FungiDB:PLEOSDRAFT_1111828"/>
<dbReference type="EMBL" id="KL198006">
    <property type="protein sequence ID" value="KDQ31480.1"/>
    <property type="molecule type" value="Genomic_DNA"/>
</dbReference>
<organism evidence="2 3">
    <name type="scientific">Pleurotus ostreatus (strain PC15)</name>
    <name type="common">Oyster mushroom</name>
    <dbReference type="NCBI Taxonomy" id="1137138"/>
    <lineage>
        <taxon>Eukaryota</taxon>
        <taxon>Fungi</taxon>
        <taxon>Dikarya</taxon>
        <taxon>Basidiomycota</taxon>
        <taxon>Agaricomycotina</taxon>
        <taxon>Agaricomycetes</taxon>
        <taxon>Agaricomycetidae</taxon>
        <taxon>Agaricales</taxon>
        <taxon>Pleurotineae</taxon>
        <taxon>Pleurotaceae</taxon>
        <taxon>Pleurotus</taxon>
    </lineage>
</organism>
<dbReference type="InParanoid" id="A0A067NWV8"/>
<dbReference type="HOGENOM" id="CLU_1195295_0_0_1"/>
<evidence type="ECO:0000313" key="3">
    <source>
        <dbReference type="Proteomes" id="UP000027073"/>
    </source>
</evidence>
<protein>
    <submittedName>
        <fullName evidence="2">Uncharacterized protein</fullName>
    </submittedName>
</protein>
<evidence type="ECO:0000256" key="1">
    <source>
        <dbReference type="SAM" id="MobiDB-lite"/>
    </source>
</evidence>
<feature type="compositionally biased region" description="Basic and acidic residues" evidence="1">
    <location>
        <begin position="30"/>
        <end position="40"/>
    </location>
</feature>
<name>A0A067NWV8_PLEO1</name>
<gene>
    <name evidence="2" type="ORF">PLEOSDRAFT_1111828</name>
</gene>
<feature type="region of interest" description="Disordered" evidence="1">
    <location>
        <begin position="1"/>
        <end position="40"/>
    </location>
</feature>
<dbReference type="AlphaFoldDB" id="A0A067NWV8"/>
<sequence>MDSGVDLSGLLYGSSPEKAPGKRHRPPTRKLIDSGSKKWDPSEVTPLLALPARMRIMQRHFTAFTAFHSTPSRFFDYTRPRSSKYNIRELKDATVSERAAAEIAIAHGFQRNRCLMMTANHDPVYSVAVARLFLTAALLEGTTHVAEDSAGKIVGAIMSFGPGTEFLHTTRQKEEALAPLLACLDNRTSWWLTNEVRAQFFAPDHQNSKINMASSYLNTVPFWILHLALEHC</sequence>
<evidence type="ECO:0000313" key="2">
    <source>
        <dbReference type="EMBL" id="KDQ31480.1"/>
    </source>
</evidence>
<proteinExistence type="predicted"/>
<reference evidence="3" key="1">
    <citation type="journal article" date="2014" name="Proc. Natl. Acad. Sci. U.S.A.">
        <title>Extensive sampling of basidiomycete genomes demonstrates inadequacy of the white-rot/brown-rot paradigm for wood decay fungi.</title>
        <authorList>
            <person name="Riley R."/>
            <person name="Salamov A.A."/>
            <person name="Brown D.W."/>
            <person name="Nagy L.G."/>
            <person name="Floudas D."/>
            <person name="Held B.W."/>
            <person name="Levasseur A."/>
            <person name="Lombard V."/>
            <person name="Morin E."/>
            <person name="Otillar R."/>
            <person name="Lindquist E.A."/>
            <person name="Sun H."/>
            <person name="LaButti K.M."/>
            <person name="Schmutz J."/>
            <person name="Jabbour D."/>
            <person name="Luo H."/>
            <person name="Baker S.E."/>
            <person name="Pisabarro A.G."/>
            <person name="Walton J.D."/>
            <person name="Blanchette R.A."/>
            <person name="Henrissat B."/>
            <person name="Martin F."/>
            <person name="Cullen D."/>
            <person name="Hibbett D.S."/>
            <person name="Grigoriev I.V."/>
        </authorList>
    </citation>
    <scope>NUCLEOTIDE SEQUENCE [LARGE SCALE GENOMIC DNA]</scope>
    <source>
        <strain evidence="3">PC15</strain>
    </source>
</reference>
<dbReference type="Proteomes" id="UP000027073">
    <property type="component" value="Unassembled WGS sequence"/>
</dbReference>